<comment type="caution">
    <text evidence="5">The sequence shown here is derived from an EMBL/GenBank/DDBJ whole genome shotgun (WGS) entry which is preliminary data.</text>
</comment>
<dbReference type="EMBL" id="JADNRY010000255">
    <property type="protein sequence ID" value="KAF9060199.1"/>
    <property type="molecule type" value="Genomic_DNA"/>
</dbReference>
<evidence type="ECO:0000313" key="6">
    <source>
        <dbReference type="Proteomes" id="UP000772434"/>
    </source>
</evidence>
<dbReference type="InterPro" id="IPR001077">
    <property type="entry name" value="COMT_C"/>
</dbReference>
<evidence type="ECO:0000256" key="3">
    <source>
        <dbReference type="ARBA" id="ARBA00022691"/>
    </source>
</evidence>
<dbReference type="Proteomes" id="UP000772434">
    <property type="component" value="Unassembled WGS sequence"/>
</dbReference>
<dbReference type="PROSITE" id="PS51683">
    <property type="entry name" value="SAM_OMT_II"/>
    <property type="match status" value="1"/>
</dbReference>
<feature type="non-terminal residue" evidence="5">
    <location>
        <position position="263"/>
    </location>
</feature>
<dbReference type="GO" id="GO:0008171">
    <property type="term" value="F:O-methyltransferase activity"/>
    <property type="evidence" value="ECO:0007669"/>
    <property type="project" value="InterPro"/>
</dbReference>
<keyword evidence="3" id="KW-0949">S-adenosyl-L-methionine</keyword>
<proteinExistence type="predicted"/>
<dbReference type="GO" id="GO:0032259">
    <property type="term" value="P:methylation"/>
    <property type="evidence" value="ECO:0007669"/>
    <property type="project" value="UniProtKB-KW"/>
</dbReference>
<keyword evidence="6" id="KW-1185">Reference proteome</keyword>
<evidence type="ECO:0000256" key="1">
    <source>
        <dbReference type="ARBA" id="ARBA00022603"/>
    </source>
</evidence>
<organism evidence="5 6">
    <name type="scientific">Rhodocollybia butyracea</name>
    <dbReference type="NCBI Taxonomy" id="206335"/>
    <lineage>
        <taxon>Eukaryota</taxon>
        <taxon>Fungi</taxon>
        <taxon>Dikarya</taxon>
        <taxon>Basidiomycota</taxon>
        <taxon>Agaricomycotina</taxon>
        <taxon>Agaricomycetes</taxon>
        <taxon>Agaricomycetidae</taxon>
        <taxon>Agaricales</taxon>
        <taxon>Marasmiineae</taxon>
        <taxon>Omphalotaceae</taxon>
        <taxon>Rhodocollybia</taxon>
    </lineage>
</organism>
<evidence type="ECO:0000259" key="4">
    <source>
        <dbReference type="Pfam" id="PF00891"/>
    </source>
</evidence>
<accession>A0A9P5TZE9</accession>
<feature type="domain" description="O-methyltransferase C-terminal" evidence="4">
    <location>
        <begin position="87"/>
        <end position="192"/>
    </location>
</feature>
<gene>
    <name evidence="5" type="ORF">BDP27DRAFT_1340019</name>
</gene>
<dbReference type="InterPro" id="IPR029063">
    <property type="entry name" value="SAM-dependent_MTases_sf"/>
</dbReference>
<evidence type="ECO:0000313" key="5">
    <source>
        <dbReference type="EMBL" id="KAF9060199.1"/>
    </source>
</evidence>
<dbReference type="Gene3D" id="3.40.50.150">
    <property type="entry name" value="Vaccinia Virus protein VP39"/>
    <property type="match status" value="1"/>
</dbReference>
<sequence>MSPTIYKPGPLDDDFALGQTTRVLIAAAYQIIATVRGPMETIQDYAPAMYLSSWLGVAVETNIPDIVKDSGSQVSCDIYWKDLKPDSVVGVGGSVGSVTHLLVKAFPDLKYIVHDLPKAIGQTDEYWQAQYPDEASNPVKTGRPISNASVYMMHFVLHDWPALKCHTILNHLRAAASKTTKLILFEAIVPYACPHQMALFRERWKLVRVGKAPWPLLSNSGLGVGGFHTMFDKQMVTMFNGQERTLPEFIELRRKSSSLLTSM</sequence>
<dbReference type="Pfam" id="PF00891">
    <property type="entry name" value="Methyltransf_2"/>
    <property type="match status" value="1"/>
</dbReference>
<evidence type="ECO:0000256" key="2">
    <source>
        <dbReference type="ARBA" id="ARBA00022679"/>
    </source>
</evidence>
<dbReference type="PANTHER" id="PTHR43712:SF2">
    <property type="entry name" value="O-METHYLTRANSFERASE CICE"/>
    <property type="match status" value="1"/>
</dbReference>
<dbReference type="SUPFAM" id="SSF53335">
    <property type="entry name" value="S-adenosyl-L-methionine-dependent methyltransferases"/>
    <property type="match status" value="1"/>
</dbReference>
<dbReference type="AlphaFoldDB" id="A0A9P5TZE9"/>
<dbReference type="InterPro" id="IPR016461">
    <property type="entry name" value="COMT-like"/>
</dbReference>
<keyword evidence="2" id="KW-0808">Transferase</keyword>
<dbReference type="OrthoDB" id="2410195at2759"/>
<protein>
    <submittedName>
        <fullName evidence="5">O-methyltransferase-domain-containing protein</fullName>
    </submittedName>
</protein>
<keyword evidence="1" id="KW-0489">Methyltransferase</keyword>
<dbReference type="PANTHER" id="PTHR43712">
    <property type="entry name" value="PUTATIVE (AFU_ORTHOLOGUE AFUA_4G14580)-RELATED"/>
    <property type="match status" value="1"/>
</dbReference>
<reference evidence="5" key="1">
    <citation type="submission" date="2020-11" db="EMBL/GenBank/DDBJ databases">
        <authorList>
            <consortium name="DOE Joint Genome Institute"/>
            <person name="Ahrendt S."/>
            <person name="Riley R."/>
            <person name="Andreopoulos W."/>
            <person name="Labutti K."/>
            <person name="Pangilinan J."/>
            <person name="Ruiz-Duenas F.J."/>
            <person name="Barrasa J.M."/>
            <person name="Sanchez-Garcia M."/>
            <person name="Camarero S."/>
            <person name="Miyauchi S."/>
            <person name="Serrano A."/>
            <person name="Linde D."/>
            <person name="Babiker R."/>
            <person name="Drula E."/>
            <person name="Ayuso-Fernandez I."/>
            <person name="Pacheco R."/>
            <person name="Padilla G."/>
            <person name="Ferreira P."/>
            <person name="Barriuso J."/>
            <person name="Kellner H."/>
            <person name="Castanera R."/>
            <person name="Alfaro M."/>
            <person name="Ramirez L."/>
            <person name="Pisabarro A.G."/>
            <person name="Kuo A."/>
            <person name="Tritt A."/>
            <person name="Lipzen A."/>
            <person name="He G."/>
            <person name="Yan M."/>
            <person name="Ng V."/>
            <person name="Cullen D."/>
            <person name="Martin F."/>
            <person name="Rosso M.-N."/>
            <person name="Henrissat B."/>
            <person name="Hibbett D."/>
            <person name="Martinez A.T."/>
            <person name="Grigoriev I.V."/>
        </authorList>
    </citation>
    <scope>NUCLEOTIDE SEQUENCE</scope>
    <source>
        <strain evidence="5">AH 40177</strain>
    </source>
</reference>
<name>A0A9P5TZE9_9AGAR</name>